<accession>A0ABM9N7A1</accession>
<evidence type="ECO:0000313" key="2">
    <source>
        <dbReference type="Proteomes" id="UP001314181"/>
    </source>
</evidence>
<proteinExistence type="predicted"/>
<dbReference type="EMBL" id="CAWVOK010000006">
    <property type="protein sequence ID" value="CAK8162466.1"/>
    <property type="molecule type" value="Genomic_DNA"/>
</dbReference>
<sequence>MLVILIQKNYVLIAFPSSRYDEACSNTVSPTEQHEVVMLVDSDSDSEKLCPYRFPSTKRLDIIAMLLCNNLKLLQ</sequence>
<comment type="caution">
    <text evidence="1">The sequence shown here is derived from an EMBL/GenBank/DDBJ whole genome shotgun (WGS) entry which is preliminary data.</text>
</comment>
<evidence type="ECO:0000313" key="1">
    <source>
        <dbReference type="EMBL" id="CAK8162466.1"/>
    </source>
</evidence>
<gene>
    <name evidence="1" type="ORF">CAXC1_150060</name>
</gene>
<name>A0ABM9N7A1_9RICK</name>
<dbReference type="Proteomes" id="UP001314181">
    <property type="component" value="Unassembled WGS sequence"/>
</dbReference>
<organism evidence="1 2">
    <name type="scientific">Candidatus Xenohaliotis californiensis</name>
    <dbReference type="NCBI Taxonomy" id="84677"/>
    <lineage>
        <taxon>Bacteria</taxon>
        <taxon>Pseudomonadati</taxon>
        <taxon>Pseudomonadota</taxon>
        <taxon>Alphaproteobacteria</taxon>
        <taxon>Rickettsiales</taxon>
        <taxon>Anaplasmataceae</taxon>
        <taxon>Candidatus Xenohaliotis</taxon>
    </lineage>
</organism>
<protein>
    <submittedName>
        <fullName evidence="1">Uncharacterized protein</fullName>
    </submittedName>
</protein>
<keyword evidence="2" id="KW-1185">Reference proteome</keyword>
<reference evidence="1 2" key="1">
    <citation type="submission" date="2024-01" db="EMBL/GenBank/DDBJ databases">
        <authorList>
            <person name="Kunselman E."/>
        </authorList>
    </citation>
    <scope>NUCLEOTIDE SEQUENCE [LARGE SCALE GENOMIC DNA]</scope>
    <source>
        <strain evidence="1">2 abalone samples</strain>
    </source>
</reference>